<keyword evidence="4" id="KW-0411">Iron-sulfur</keyword>
<comment type="caution">
    <text evidence="8">The sequence shown here is derived from an EMBL/GenBank/DDBJ whole genome shotgun (WGS) entry which is preliminary data.</text>
</comment>
<evidence type="ECO:0000313" key="8">
    <source>
        <dbReference type="EMBL" id="RXZ72709.1"/>
    </source>
</evidence>
<dbReference type="InterPro" id="IPR036922">
    <property type="entry name" value="Rieske_2Fe-2S_sf"/>
</dbReference>
<dbReference type="Pfam" id="PF01266">
    <property type="entry name" value="DAO"/>
    <property type="match status" value="1"/>
</dbReference>
<dbReference type="GO" id="GO:0004497">
    <property type="term" value="F:monooxygenase activity"/>
    <property type="evidence" value="ECO:0007669"/>
    <property type="project" value="UniProtKB-ARBA"/>
</dbReference>
<evidence type="ECO:0000259" key="7">
    <source>
        <dbReference type="PROSITE" id="PS51296"/>
    </source>
</evidence>
<dbReference type="InterPro" id="IPR006076">
    <property type="entry name" value="FAD-dep_OxRdtase"/>
</dbReference>
<dbReference type="Proteomes" id="UP000293865">
    <property type="component" value="Unassembled WGS sequence"/>
</dbReference>
<dbReference type="Gene3D" id="3.50.50.60">
    <property type="entry name" value="FAD/NAD(P)-binding domain"/>
    <property type="match status" value="1"/>
</dbReference>
<organism evidence="8 9">
    <name type="scientific">Agromyces albus</name>
    <dbReference type="NCBI Taxonomy" id="205332"/>
    <lineage>
        <taxon>Bacteria</taxon>
        <taxon>Bacillati</taxon>
        <taxon>Actinomycetota</taxon>
        <taxon>Actinomycetes</taxon>
        <taxon>Micrococcales</taxon>
        <taxon>Microbacteriaceae</taxon>
        <taxon>Agromyces</taxon>
    </lineage>
</organism>
<keyword evidence="2" id="KW-0479">Metal-binding</keyword>
<evidence type="ECO:0000256" key="3">
    <source>
        <dbReference type="ARBA" id="ARBA00023004"/>
    </source>
</evidence>
<dbReference type="PROSITE" id="PS51296">
    <property type="entry name" value="RIESKE"/>
    <property type="match status" value="1"/>
</dbReference>
<keyword evidence="3" id="KW-0408">Iron</keyword>
<feature type="domain" description="Rieske" evidence="7">
    <location>
        <begin position="426"/>
        <end position="507"/>
    </location>
</feature>
<dbReference type="PRINTS" id="PR00162">
    <property type="entry name" value="RIESKE"/>
</dbReference>
<accession>A0A4Q2L4Z6</accession>
<proteinExistence type="predicted"/>
<dbReference type="SUPFAM" id="SSF51905">
    <property type="entry name" value="FAD/NAD(P)-binding domain"/>
    <property type="match status" value="1"/>
</dbReference>
<dbReference type="GO" id="GO:0005737">
    <property type="term" value="C:cytoplasm"/>
    <property type="evidence" value="ECO:0007669"/>
    <property type="project" value="TreeGrafter"/>
</dbReference>
<dbReference type="GO" id="GO:0046872">
    <property type="term" value="F:metal ion binding"/>
    <property type="evidence" value="ECO:0007669"/>
    <property type="project" value="UniProtKB-KW"/>
</dbReference>
<evidence type="ECO:0000256" key="2">
    <source>
        <dbReference type="ARBA" id="ARBA00022723"/>
    </source>
</evidence>
<dbReference type="PANTHER" id="PTHR13847:SF274">
    <property type="entry name" value="RIESKE 2FE-2S IRON-SULFUR PROTEIN YHFW-RELATED"/>
    <property type="match status" value="1"/>
</dbReference>
<sequence>MTSIWKAAATGEFEGRPLVPPERGAVPGDRYDVVVVGAGITGLTAALELQRAGRSVAVIEARDVAALATGGNTGKASVLQGKRLSMIRRSHSARVTRAYIEANLDGQRWIEQFSREHGVPFSFETDYSYAQEQGGLRTLDDVFQAAFEAGLPVERVERMPVPFPFAGAVALPGQLALDPYRLALEMAREFVRNGGVLTTGVRVTGVRASDPAVVETDNGELLTDDVVITTAAPVLYRGLYFAKTRHSRSYLASFRVEDPPTPGLFISVDGRTRSLRAAPDPESPDAPQQLIVGGNEHPVGRVDSAAARVEDLLEWTKRYFPGAELTHRWSAQDYESANLVPFAGRMPRGRGRVWVATGYAKWGLTNGAAAALRISAEILGEPRPEQRPWIRTLATRVTMPSDVGRGIAENATVGRELVAGWVRAELHRAPVPKPAEGQGVVASRGGVPIGVSTVDGTTRAVRAVCTHLGGVLCWNDAEATWDCPLHGSRFEASGRLIEGPAFRDLEATERPDGAV</sequence>
<keyword evidence="1" id="KW-0001">2Fe-2S</keyword>
<name>A0A4Q2L4Z6_9MICO</name>
<dbReference type="InterPro" id="IPR005805">
    <property type="entry name" value="Rieske_Fe-S_prot_C"/>
</dbReference>
<feature type="region of interest" description="Disordered" evidence="6">
    <location>
        <begin position="275"/>
        <end position="297"/>
    </location>
</feature>
<evidence type="ECO:0000256" key="4">
    <source>
        <dbReference type="ARBA" id="ARBA00023014"/>
    </source>
</evidence>
<dbReference type="GO" id="GO:0016705">
    <property type="term" value="F:oxidoreductase activity, acting on paired donors, with incorporation or reduction of molecular oxygen"/>
    <property type="evidence" value="ECO:0007669"/>
    <property type="project" value="UniProtKB-ARBA"/>
</dbReference>
<dbReference type="AlphaFoldDB" id="A0A4Q2L4Z6"/>
<evidence type="ECO:0000256" key="1">
    <source>
        <dbReference type="ARBA" id="ARBA00022714"/>
    </source>
</evidence>
<keyword evidence="5" id="KW-1015">Disulfide bond</keyword>
<gene>
    <name evidence="8" type="ORF">ESP51_02595</name>
</gene>
<dbReference type="Pfam" id="PF00355">
    <property type="entry name" value="Rieske"/>
    <property type="match status" value="1"/>
</dbReference>
<dbReference type="EMBL" id="SDPN01000003">
    <property type="protein sequence ID" value="RXZ72709.1"/>
    <property type="molecule type" value="Genomic_DNA"/>
</dbReference>
<dbReference type="Gene3D" id="3.30.9.10">
    <property type="entry name" value="D-Amino Acid Oxidase, subunit A, domain 2"/>
    <property type="match status" value="1"/>
</dbReference>
<dbReference type="InterPro" id="IPR036188">
    <property type="entry name" value="FAD/NAD-bd_sf"/>
</dbReference>
<dbReference type="InterPro" id="IPR017941">
    <property type="entry name" value="Rieske_2Fe-2S"/>
</dbReference>
<evidence type="ECO:0000256" key="6">
    <source>
        <dbReference type="SAM" id="MobiDB-lite"/>
    </source>
</evidence>
<dbReference type="GO" id="GO:0051537">
    <property type="term" value="F:2 iron, 2 sulfur cluster binding"/>
    <property type="evidence" value="ECO:0007669"/>
    <property type="project" value="UniProtKB-KW"/>
</dbReference>
<reference evidence="8 9" key="1">
    <citation type="submission" date="2019-01" db="EMBL/GenBank/DDBJ databases">
        <title>Agromyces.</title>
        <authorList>
            <person name="Li J."/>
        </authorList>
    </citation>
    <scope>NUCLEOTIDE SEQUENCE [LARGE SCALE GENOMIC DNA]</scope>
    <source>
        <strain evidence="8 9">DSM 15934</strain>
    </source>
</reference>
<dbReference type="Gene3D" id="2.102.10.10">
    <property type="entry name" value="Rieske [2Fe-2S] iron-sulphur domain"/>
    <property type="match status" value="1"/>
</dbReference>
<dbReference type="GO" id="GO:0016020">
    <property type="term" value="C:membrane"/>
    <property type="evidence" value="ECO:0007669"/>
    <property type="project" value="InterPro"/>
</dbReference>
<dbReference type="OrthoDB" id="9767869at2"/>
<evidence type="ECO:0000313" key="9">
    <source>
        <dbReference type="Proteomes" id="UP000293865"/>
    </source>
</evidence>
<dbReference type="RefSeq" id="WP_129519332.1">
    <property type="nucleotide sequence ID" value="NZ_SDPN01000003.1"/>
</dbReference>
<protein>
    <submittedName>
        <fullName evidence="8">FAD-dependent oxidoreductase</fullName>
    </submittedName>
</protein>
<dbReference type="SUPFAM" id="SSF50022">
    <property type="entry name" value="ISP domain"/>
    <property type="match status" value="1"/>
</dbReference>
<evidence type="ECO:0000256" key="5">
    <source>
        <dbReference type="ARBA" id="ARBA00023157"/>
    </source>
</evidence>
<dbReference type="PANTHER" id="PTHR13847">
    <property type="entry name" value="SARCOSINE DEHYDROGENASE-RELATED"/>
    <property type="match status" value="1"/>
</dbReference>
<keyword evidence="9" id="KW-1185">Reference proteome</keyword>